<dbReference type="RefSeq" id="WP_091613009.1">
    <property type="nucleotide sequence ID" value="NZ_FNNC01000002.1"/>
</dbReference>
<dbReference type="InterPro" id="IPR006059">
    <property type="entry name" value="SBP"/>
</dbReference>
<evidence type="ECO:0000256" key="1">
    <source>
        <dbReference type="ARBA" id="ARBA00022475"/>
    </source>
</evidence>
<evidence type="ECO:0000313" key="7">
    <source>
        <dbReference type="EMBL" id="SDW44015.1"/>
    </source>
</evidence>
<evidence type="ECO:0000256" key="3">
    <source>
        <dbReference type="ARBA" id="ARBA00023136"/>
    </source>
</evidence>
<dbReference type="EMBL" id="FNNC01000002">
    <property type="protein sequence ID" value="SDW44015.1"/>
    <property type="molecule type" value="Genomic_DNA"/>
</dbReference>
<dbReference type="STRING" id="1122204.SAMN05421781_1436"/>
<dbReference type="PANTHER" id="PTHR43649">
    <property type="entry name" value="ARABINOSE-BINDING PROTEIN-RELATED"/>
    <property type="match status" value="1"/>
</dbReference>
<reference evidence="7 8" key="1">
    <citation type="submission" date="2016-10" db="EMBL/GenBank/DDBJ databases">
        <authorList>
            <person name="de Groot N.N."/>
        </authorList>
    </citation>
    <scope>NUCLEOTIDE SEQUENCE [LARGE SCALE GENOMIC DNA]</scope>
    <source>
        <strain evidence="7 8">DSM 23126</strain>
    </source>
</reference>
<gene>
    <name evidence="7" type="ORF">SAMN05421781_1436</name>
</gene>
<dbReference type="Pfam" id="PF01547">
    <property type="entry name" value="SBP_bac_1"/>
    <property type="match status" value="1"/>
</dbReference>
<keyword evidence="3" id="KW-0472">Membrane</keyword>
<dbReference type="Proteomes" id="UP000199488">
    <property type="component" value="Unassembled WGS sequence"/>
</dbReference>
<dbReference type="InterPro" id="IPR050490">
    <property type="entry name" value="Bact_solute-bd_prot1"/>
</dbReference>
<dbReference type="Gene3D" id="3.40.190.10">
    <property type="entry name" value="Periplasmic binding protein-like II"/>
    <property type="match status" value="2"/>
</dbReference>
<protein>
    <submittedName>
        <fullName evidence="7">Carbohydrate ABC transporter substrate-binding protein, CUT1 family</fullName>
    </submittedName>
</protein>
<dbReference type="AlphaFoldDB" id="A0A1H2TJZ0"/>
<proteinExistence type="predicted"/>
<evidence type="ECO:0000256" key="5">
    <source>
        <dbReference type="ARBA" id="ARBA00023288"/>
    </source>
</evidence>
<feature type="region of interest" description="Disordered" evidence="6">
    <location>
        <begin position="418"/>
        <end position="443"/>
    </location>
</feature>
<keyword evidence="8" id="KW-1185">Reference proteome</keyword>
<sequence length="443" mass="48992">MKKRLLLSMPVVTAVVLSGCGGGGGDSSGEGSGETLTLYSSVTNESEKETFEELVADFEEESGIQVNVNLPGADYESQLRVQMASNEMPDVFDTHGWSQNRYGDYTEDLSGEDWAGDLNDNMSSLLSDEEEKLYAYPINEALDGISYNKTLLDEHGIEAPETYDELLAAMRQLEEEAGDEVTPMFMAQEGAGAIAQYFDQMATPLLTSAEGENNYEEELKEGTFDWSNYTFLPEQLQTMQDEGLVNEDAVNANGAQAVNLMAQNQIAFIFAGGSFGADVTELNPDVEVGMVPVPSIHEGDDPSWIGGERHTLAVWNESDMKEEAKEFISFMAEEENAKTMAEATSLPSPLENVDSENYYEDSYAKYEDIEIEPYFDREYLPSGMWDVIGSTGEELLAGSMTPEQVSNEMATEFERLREEVGVEEGEDIEEAEEPEVDEEEAEE</sequence>
<keyword evidence="5" id="KW-0449">Lipoprotein</keyword>
<keyword evidence="4" id="KW-0564">Palmitate</keyword>
<evidence type="ECO:0000256" key="2">
    <source>
        <dbReference type="ARBA" id="ARBA00022729"/>
    </source>
</evidence>
<evidence type="ECO:0000256" key="4">
    <source>
        <dbReference type="ARBA" id="ARBA00023139"/>
    </source>
</evidence>
<evidence type="ECO:0000313" key="8">
    <source>
        <dbReference type="Proteomes" id="UP000199488"/>
    </source>
</evidence>
<dbReference type="PANTHER" id="PTHR43649:SF33">
    <property type="entry name" value="POLYGALACTURONAN_RHAMNOGALACTURONAN-BINDING PROTEIN YTCQ"/>
    <property type="match status" value="1"/>
</dbReference>
<dbReference type="SUPFAM" id="SSF53850">
    <property type="entry name" value="Periplasmic binding protein-like II"/>
    <property type="match status" value="1"/>
</dbReference>
<accession>A0A1H2TJZ0</accession>
<organism evidence="7 8">
    <name type="scientific">Marinococcus luteus</name>
    <dbReference type="NCBI Taxonomy" id="1122204"/>
    <lineage>
        <taxon>Bacteria</taxon>
        <taxon>Bacillati</taxon>
        <taxon>Bacillota</taxon>
        <taxon>Bacilli</taxon>
        <taxon>Bacillales</taxon>
        <taxon>Bacillaceae</taxon>
        <taxon>Marinococcus</taxon>
    </lineage>
</organism>
<dbReference type="PROSITE" id="PS51257">
    <property type="entry name" value="PROKAR_LIPOPROTEIN"/>
    <property type="match status" value="1"/>
</dbReference>
<name>A0A1H2TJZ0_9BACI</name>
<feature type="compositionally biased region" description="Acidic residues" evidence="6">
    <location>
        <begin position="421"/>
        <end position="443"/>
    </location>
</feature>
<keyword evidence="2" id="KW-0732">Signal</keyword>
<keyword evidence="1" id="KW-1003">Cell membrane</keyword>
<dbReference type="OrthoDB" id="9798191at2"/>
<evidence type="ECO:0000256" key="6">
    <source>
        <dbReference type="SAM" id="MobiDB-lite"/>
    </source>
</evidence>